<reference evidence="2" key="2">
    <citation type="journal article" date="2010" name="Genome Res.">
        <title>Population genomic sequencing of Coccidioides fungi reveals recent hybridization and transposon control.</title>
        <authorList>
            <person name="Neafsey D.E."/>
            <person name="Barker B.M."/>
            <person name="Sharpton T.J."/>
            <person name="Stajich J.E."/>
            <person name="Park D.J."/>
            <person name="Whiston E."/>
            <person name="Hung C.-Y."/>
            <person name="McMahan C."/>
            <person name="White J."/>
            <person name="Sykes S."/>
            <person name="Heiman D."/>
            <person name="Young S."/>
            <person name="Zeng Q."/>
            <person name="Abouelleil A."/>
            <person name="Aftuck L."/>
            <person name="Bessette D."/>
            <person name="Brown A."/>
            <person name="FitzGerald M."/>
            <person name="Lui A."/>
            <person name="Macdonald J.P."/>
            <person name="Priest M."/>
            <person name="Orbach M.J."/>
            <person name="Galgiani J.N."/>
            <person name="Kirkland T.N."/>
            <person name="Cole G.T."/>
            <person name="Birren B.W."/>
            <person name="Henn M.R."/>
            <person name="Taylor J.W."/>
            <person name="Rounsley S.D."/>
        </authorList>
    </citation>
    <scope>GENOME REANNOTATION</scope>
    <source>
        <strain evidence="2">RS</strain>
    </source>
</reference>
<dbReference type="AlphaFoldDB" id="J3KBN2"/>
<dbReference type="InParanoid" id="J3KBN2"/>
<reference evidence="2" key="1">
    <citation type="journal article" date="2009" name="Genome Res.">
        <title>Comparative genomic analyses of the human fungal pathogens Coccidioides and their relatives.</title>
        <authorList>
            <person name="Sharpton T.J."/>
            <person name="Stajich J.E."/>
            <person name="Rounsley S.D."/>
            <person name="Gardner M.J."/>
            <person name="Wortman J.R."/>
            <person name="Jordar V.S."/>
            <person name="Maiti R."/>
            <person name="Kodira C.D."/>
            <person name="Neafsey D.E."/>
            <person name="Zeng Q."/>
            <person name="Hung C.-Y."/>
            <person name="McMahan C."/>
            <person name="Muszewska A."/>
            <person name="Grynberg M."/>
            <person name="Mandel M.A."/>
            <person name="Kellner E.M."/>
            <person name="Barker B.M."/>
            <person name="Galgiani J.N."/>
            <person name="Orbach M.J."/>
            <person name="Kirkland T.N."/>
            <person name="Cole G.T."/>
            <person name="Henn M.R."/>
            <person name="Birren B.W."/>
            <person name="Taylor J.W."/>
        </authorList>
    </citation>
    <scope>NUCLEOTIDE SEQUENCE [LARGE SCALE GENOMIC DNA]</scope>
    <source>
        <strain evidence="2">RS</strain>
    </source>
</reference>
<dbReference type="GeneID" id="4565204"/>
<name>J3KBN2_COCIM</name>
<sequence>MSPKLLAIVGYVAILLNFGLCFLNQQRSSAPGLSFPRMQQCARTAQPIASLFPLEEHGCVKLLVSLFCQALPAPWLARPLLFTSVPRDWNPSIISTAARV</sequence>
<dbReference type="KEGG" id="cim:CIMG_03569"/>
<dbReference type="VEuPathDB" id="FungiDB:CIMG_03569"/>
<protein>
    <submittedName>
        <fullName evidence="1">Uncharacterized protein</fullName>
    </submittedName>
</protein>
<proteinExistence type="predicted"/>
<accession>J3KBN2</accession>
<dbReference type="RefSeq" id="XP_001244128.2">
    <property type="nucleotide sequence ID" value="XM_001244127.2"/>
</dbReference>
<evidence type="ECO:0000313" key="2">
    <source>
        <dbReference type="Proteomes" id="UP000001261"/>
    </source>
</evidence>
<dbReference type="Proteomes" id="UP000001261">
    <property type="component" value="Unassembled WGS sequence"/>
</dbReference>
<evidence type="ECO:0000313" key="1">
    <source>
        <dbReference type="EMBL" id="EAS32545.3"/>
    </source>
</evidence>
<organism evidence="1 2">
    <name type="scientific">Coccidioides immitis (strain RS)</name>
    <name type="common">Valley fever fungus</name>
    <dbReference type="NCBI Taxonomy" id="246410"/>
    <lineage>
        <taxon>Eukaryota</taxon>
        <taxon>Fungi</taxon>
        <taxon>Dikarya</taxon>
        <taxon>Ascomycota</taxon>
        <taxon>Pezizomycotina</taxon>
        <taxon>Eurotiomycetes</taxon>
        <taxon>Eurotiomycetidae</taxon>
        <taxon>Onygenales</taxon>
        <taxon>Onygenaceae</taxon>
        <taxon>Coccidioides</taxon>
    </lineage>
</organism>
<dbReference type="EMBL" id="GG704916">
    <property type="protein sequence ID" value="EAS32545.3"/>
    <property type="molecule type" value="Genomic_DNA"/>
</dbReference>
<gene>
    <name evidence="1" type="ORF">CIMG_03569</name>
</gene>
<keyword evidence="2" id="KW-1185">Reference proteome</keyword>